<dbReference type="PANTHER" id="PTHR32332:SF20">
    <property type="entry name" value="2-NITROPROPANE DIOXYGENASE-LIKE PROTEIN"/>
    <property type="match status" value="1"/>
</dbReference>
<dbReference type="InterPro" id="IPR013785">
    <property type="entry name" value="Aldolase_TIM"/>
</dbReference>
<evidence type="ECO:0000256" key="2">
    <source>
        <dbReference type="ARBA" id="ARBA00022643"/>
    </source>
</evidence>
<keyword evidence="5" id="KW-1185">Reference proteome</keyword>
<keyword evidence="1" id="KW-0285">Flavoprotein</keyword>
<keyword evidence="3" id="KW-0560">Oxidoreductase</keyword>
<evidence type="ECO:0000313" key="4">
    <source>
        <dbReference type="EMBL" id="KAF6152063.1"/>
    </source>
</evidence>
<name>A0A7J7MAZ6_9MAGN</name>
<evidence type="ECO:0000256" key="1">
    <source>
        <dbReference type="ARBA" id="ARBA00022630"/>
    </source>
</evidence>
<gene>
    <name evidence="4" type="ORF">GIB67_031385</name>
</gene>
<comment type="caution">
    <text evidence="4">The sequence shown here is derived from an EMBL/GenBank/DDBJ whole genome shotgun (WGS) entry which is preliminary data.</text>
</comment>
<dbReference type="Gene3D" id="3.20.20.70">
    <property type="entry name" value="Aldolase class I"/>
    <property type="match status" value="1"/>
</dbReference>
<organism evidence="4 5">
    <name type="scientific">Kingdonia uniflora</name>
    <dbReference type="NCBI Taxonomy" id="39325"/>
    <lineage>
        <taxon>Eukaryota</taxon>
        <taxon>Viridiplantae</taxon>
        <taxon>Streptophyta</taxon>
        <taxon>Embryophyta</taxon>
        <taxon>Tracheophyta</taxon>
        <taxon>Spermatophyta</taxon>
        <taxon>Magnoliopsida</taxon>
        <taxon>Ranunculales</taxon>
        <taxon>Circaeasteraceae</taxon>
        <taxon>Kingdonia</taxon>
    </lineage>
</organism>
<dbReference type="CDD" id="cd04730">
    <property type="entry name" value="NPD_like"/>
    <property type="match status" value="1"/>
</dbReference>
<dbReference type="OrthoDB" id="10265891at2759"/>
<reference evidence="4 5" key="1">
    <citation type="journal article" date="2020" name="IScience">
        <title>Genome Sequencing of the Endangered Kingdonia uniflora (Circaeasteraceae, Ranunculales) Reveals Potential Mechanisms of Evolutionary Specialization.</title>
        <authorList>
            <person name="Sun Y."/>
            <person name="Deng T."/>
            <person name="Zhang A."/>
            <person name="Moore M.J."/>
            <person name="Landis J.B."/>
            <person name="Lin N."/>
            <person name="Zhang H."/>
            <person name="Zhang X."/>
            <person name="Huang J."/>
            <person name="Zhang X."/>
            <person name="Sun H."/>
            <person name="Wang H."/>
        </authorList>
    </citation>
    <scope>NUCLEOTIDE SEQUENCE [LARGE SCALE GENOMIC DNA]</scope>
    <source>
        <strain evidence="4">TB1705</strain>
        <tissue evidence="4">Leaf</tissue>
    </source>
</reference>
<evidence type="ECO:0008006" key="6">
    <source>
        <dbReference type="Google" id="ProtNLM"/>
    </source>
</evidence>
<sequence length="116" mass="12330">MRAVALYCVAIATVRNRRWCEVGSLEEAEKAVSAGVDAIIVQGHEAGGHVIGQDGLINLLPRVVDLVADRNVIIIAAGGIVDGRGYVAALSLGAHGICLGTRLVLCYFLWKVLIFF</sequence>
<keyword evidence="2" id="KW-0288">FMN</keyword>
<proteinExistence type="predicted"/>
<evidence type="ECO:0000256" key="3">
    <source>
        <dbReference type="ARBA" id="ARBA00023002"/>
    </source>
</evidence>
<dbReference type="EMBL" id="JACGCM010001655">
    <property type="protein sequence ID" value="KAF6152063.1"/>
    <property type="molecule type" value="Genomic_DNA"/>
</dbReference>
<dbReference type="Proteomes" id="UP000541444">
    <property type="component" value="Unassembled WGS sequence"/>
</dbReference>
<dbReference type="AlphaFoldDB" id="A0A7J7MAZ6"/>
<dbReference type="InterPro" id="IPR004136">
    <property type="entry name" value="NMO"/>
</dbReference>
<evidence type="ECO:0000313" key="5">
    <source>
        <dbReference type="Proteomes" id="UP000541444"/>
    </source>
</evidence>
<dbReference type="Pfam" id="PF03060">
    <property type="entry name" value="NMO"/>
    <property type="match status" value="1"/>
</dbReference>
<dbReference type="SUPFAM" id="SSF51412">
    <property type="entry name" value="Inosine monophosphate dehydrogenase (IMPDH)"/>
    <property type="match status" value="1"/>
</dbReference>
<dbReference type="GO" id="GO:0018580">
    <property type="term" value="F:nitronate monooxygenase activity"/>
    <property type="evidence" value="ECO:0007669"/>
    <property type="project" value="InterPro"/>
</dbReference>
<dbReference type="PANTHER" id="PTHR32332">
    <property type="entry name" value="2-NITROPROPANE DIOXYGENASE"/>
    <property type="match status" value="1"/>
</dbReference>
<accession>A0A7J7MAZ6</accession>
<protein>
    <recommendedName>
        <fullName evidence="6">Nitronate monooxygenase domain-containing protein</fullName>
    </recommendedName>
</protein>